<keyword evidence="1" id="KW-0560">Oxidoreductase</keyword>
<dbReference type="PANTHER" id="PTHR43333">
    <property type="entry name" value="2-HACID_DH_C DOMAIN-CONTAINING PROTEIN"/>
    <property type="match status" value="1"/>
</dbReference>
<accession>A0ABZ1UKE3</accession>
<reference evidence="4 5" key="1">
    <citation type="journal article" date="2019" name="Int. J. Syst. Evol. Microbiol.">
        <title>The Draft Whole-Genome Sequence of the Antibiotic Producer Empedobacter haloabium ATCC 31962 Provides Indications for Its Taxonomic Reclassification.</title>
        <authorList>
            <person name="Miess H."/>
            <person name="Arlt P."/>
            <person name="Apel A.K."/>
            <person name="Weber T."/>
            <person name="Nieselt K."/>
            <person name="Hanssen F."/>
            <person name="Czemmel S."/>
            <person name="Nahnsen S."/>
            <person name="Gross H."/>
        </authorList>
    </citation>
    <scope>NUCLEOTIDE SEQUENCE [LARGE SCALE GENOMIC DNA]</scope>
    <source>
        <strain evidence="4 5">ATCC 31962</strain>
    </source>
</reference>
<dbReference type="Gene3D" id="3.40.50.720">
    <property type="entry name" value="NAD(P)-binding Rossmann-like Domain"/>
    <property type="match status" value="2"/>
</dbReference>
<gene>
    <name evidence="4" type="ORF">E7V67_026610</name>
</gene>
<keyword evidence="5" id="KW-1185">Reference proteome</keyword>
<dbReference type="InterPro" id="IPR036291">
    <property type="entry name" value="NAD(P)-bd_dom_sf"/>
</dbReference>
<evidence type="ECO:0000313" key="5">
    <source>
        <dbReference type="Proteomes" id="UP000321323"/>
    </source>
</evidence>
<evidence type="ECO:0000313" key="4">
    <source>
        <dbReference type="EMBL" id="WUR13217.1"/>
    </source>
</evidence>
<proteinExistence type="predicted"/>
<name>A0ABZ1UKE3_9BURK</name>
<dbReference type="PANTHER" id="PTHR43333:SF1">
    <property type="entry name" value="D-ISOMER SPECIFIC 2-HYDROXYACID DEHYDROGENASE NAD-BINDING DOMAIN-CONTAINING PROTEIN"/>
    <property type="match status" value="1"/>
</dbReference>
<dbReference type="SUPFAM" id="SSF51735">
    <property type="entry name" value="NAD(P)-binding Rossmann-fold domains"/>
    <property type="match status" value="1"/>
</dbReference>
<dbReference type="CDD" id="cd12164">
    <property type="entry name" value="GDH_like_2"/>
    <property type="match status" value="1"/>
</dbReference>
<dbReference type="Proteomes" id="UP000321323">
    <property type="component" value="Chromosome"/>
</dbReference>
<dbReference type="InterPro" id="IPR006140">
    <property type="entry name" value="D-isomer_DH_NAD-bd"/>
</dbReference>
<keyword evidence="2" id="KW-0520">NAD</keyword>
<organism evidence="4 5">
    <name type="scientific">[Empedobacter] haloabium</name>
    <dbReference type="NCBI Taxonomy" id="592317"/>
    <lineage>
        <taxon>Bacteria</taxon>
        <taxon>Pseudomonadati</taxon>
        <taxon>Pseudomonadota</taxon>
        <taxon>Betaproteobacteria</taxon>
        <taxon>Burkholderiales</taxon>
        <taxon>Oxalobacteraceae</taxon>
        <taxon>Telluria group</taxon>
        <taxon>Telluria group incertae sedis</taxon>
    </lineage>
</organism>
<sequence length="310" mass="34214">MRILLYRADGNTGPWADDFARHLPDATCVAWTEGEKPAPCDYAVVWAPPETMLRELAEVKAIFLMGAGADAILRHGDAIPRHIPIVRLGDAGMGVQMAEYVVHAVLRYFRRFDQYDDQAAVGEWRPLPAHDKASFAVGVMGAGVLGQRILECLKPFGFPLHAWSRNPKQIEGVTSFVGSDGLDAFLQRTRVVVCVLPLTEDTSNILNRANLAKLPPGSYVINVARGAHLSEPDLLTFIRSGHIAGATLDVFRNEPLPLQHPFWQEPRITITPHIAALTLRGESVRQMAEKIMQLEQGLPCADIVNRDLGY</sequence>
<protein>
    <submittedName>
        <fullName evidence="4">Glyoxylate/hydroxypyruvate reductase A</fullName>
    </submittedName>
</protein>
<dbReference type="EMBL" id="CP136508">
    <property type="protein sequence ID" value="WUR13217.1"/>
    <property type="molecule type" value="Genomic_DNA"/>
</dbReference>
<feature type="domain" description="D-isomer specific 2-hydroxyacid dehydrogenase NAD-binding" evidence="3">
    <location>
        <begin position="104"/>
        <end position="275"/>
    </location>
</feature>
<evidence type="ECO:0000256" key="1">
    <source>
        <dbReference type="ARBA" id="ARBA00023002"/>
    </source>
</evidence>
<evidence type="ECO:0000256" key="2">
    <source>
        <dbReference type="ARBA" id="ARBA00023027"/>
    </source>
</evidence>
<evidence type="ECO:0000259" key="3">
    <source>
        <dbReference type="Pfam" id="PF02826"/>
    </source>
</evidence>
<dbReference type="Pfam" id="PF02826">
    <property type="entry name" value="2-Hacid_dh_C"/>
    <property type="match status" value="1"/>
</dbReference>